<dbReference type="SMART" id="SM00342">
    <property type="entry name" value="HTH_ARAC"/>
    <property type="match status" value="1"/>
</dbReference>
<feature type="domain" description="HTH araC/xylS-type" evidence="4">
    <location>
        <begin position="231"/>
        <end position="327"/>
    </location>
</feature>
<evidence type="ECO:0000256" key="3">
    <source>
        <dbReference type="ARBA" id="ARBA00023163"/>
    </source>
</evidence>
<reference evidence="6" key="1">
    <citation type="submission" date="2021-03" db="EMBL/GenBank/DDBJ databases">
        <title>Assistant Professor.</title>
        <authorList>
            <person name="Huq M.A."/>
        </authorList>
    </citation>
    <scope>NUCLEOTIDE SEQUENCE [LARGE SCALE GENOMIC DNA]</scope>
    <source>
        <strain evidence="6">MAH-28</strain>
    </source>
</reference>
<dbReference type="InterPro" id="IPR020449">
    <property type="entry name" value="Tscrpt_reg_AraC-type_HTH"/>
</dbReference>
<dbReference type="Proteomes" id="UP000679126">
    <property type="component" value="Unassembled WGS sequence"/>
</dbReference>
<keyword evidence="3" id="KW-0804">Transcription</keyword>
<dbReference type="PRINTS" id="PR00032">
    <property type="entry name" value="HTHARAC"/>
</dbReference>
<keyword evidence="2" id="KW-0238">DNA-binding</keyword>
<dbReference type="PROSITE" id="PS00041">
    <property type="entry name" value="HTH_ARAC_FAMILY_1"/>
    <property type="match status" value="1"/>
</dbReference>
<dbReference type="PANTHER" id="PTHR47893:SF1">
    <property type="entry name" value="REGULATORY PROTEIN PCHR"/>
    <property type="match status" value="1"/>
</dbReference>
<dbReference type="PROSITE" id="PS01124">
    <property type="entry name" value="HTH_ARAC_FAMILY_2"/>
    <property type="match status" value="1"/>
</dbReference>
<evidence type="ECO:0000259" key="4">
    <source>
        <dbReference type="PROSITE" id="PS01124"/>
    </source>
</evidence>
<dbReference type="InterPro" id="IPR018062">
    <property type="entry name" value="HTH_AraC-typ_CS"/>
</dbReference>
<evidence type="ECO:0000313" key="6">
    <source>
        <dbReference type="Proteomes" id="UP000679126"/>
    </source>
</evidence>
<accession>A0ABS3YIT4</accession>
<keyword evidence="6" id="KW-1185">Reference proteome</keyword>
<dbReference type="RefSeq" id="WP_209147121.1">
    <property type="nucleotide sequence ID" value="NZ_JAGHKP010000003.1"/>
</dbReference>
<dbReference type="Pfam" id="PF12833">
    <property type="entry name" value="HTH_18"/>
    <property type="match status" value="1"/>
</dbReference>
<dbReference type="InterPro" id="IPR009057">
    <property type="entry name" value="Homeodomain-like_sf"/>
</dbReference>
<dbReference type="InterPro" id="IPR018060">
    <property type="entry name" value="HTH_AraC"/>
</dbReference>
<dbReference type="Gene3D" id="1.10.10.60">
    <property type="entry name" value="Homeodomain-like"/>
    <property type="match status" value="1"/>
</dbReference>
<dbReference type="SUPFAM" id="SSF46689">
    <property type="entry name" value="Homeodomain-like"/>
    <property type="match status" value="2"/>
</dbReference>
<organism evidence="5 6">
    <name type="scientific">Chitinophaga chungangae</name>
    <dbReference type="NCBI Taxonomy" id="2821488"/>
    <lineage>
        <taxon>Bacteria</taxon>
        <taxon>Pseudomonadati</taxon>
        <taxon>Bacteroidota</taxon>
        <taxon>Chitinophagia</taxon>
        <taxon>Chitinophagales</taxon>
        <taxon>Chitinophagaceae</taxon>
        <taxon>Chitinophaga</taxon>
    </lineage>
</organism>
<sequence length="327" mass="36893">MEMIYRFGTNEILYSSPGEKQLGPPSEWNQWRSESTPFWNVRLREHFFDGMMISSLNIEVFEHIVLSTSQQAPLPGMGFVKQGHLVTTAHSGGGPRKFAPRQHNIFINPYTSLRTELPAQPNLEVLLLGFQRERFLQLAEHAGPVMNQLAENITANKPAPYLQSPNLPLTPRMTAIIQEIEEGSYQGGLMNLFLQSKLLELLALQCGQLEMANRGTAGRETLSMADMNKVREAREILLHDLHRPPTLGMLAKQTGLNEFKLKNGFKKMFGASVFGYLKSHRLEMARDMIRGGGKSVTEVAYETGYSTLQHFSNEFRKKFGVSPGRLK</sequence>
<keyword evidence="1" id="KW-0805">Transcription regulation</keyword>
<name>A0ABS3YIT4_9BACT</name>
<protein>
    <submittedName>
        <fullName evidence="5">Helix-turn-helix transcriptional regulator</fullName>
    </submittedName>
</protein>
<evidence type="ECO:0000256" key="1">
    <source>
        <dbReference type="ARBA" id="ARBA00023015"/>
    </source>
</evidence>
<dbReference type="InterPro" id="IPR053142">
    <property type="entry name" value="PchR_regulatory_protein"/>
</dbReference>
<comment type="caution">
    <text evidence="5">The sequence shown here is derived from an EMBL/GenBank/DDBJ whole genome shotgun (WGS) entry which is preliminary data.</text>
</comment>
<evidence type="ECO:0000313" key="5">
    <source>
        <dbReference type="EMBL" id="MBO9153999.1"/>
    </source>
</evidence>
<gene>
    <name evidence="5" type="ORF">J7I43_17360</name>
</gene>
<dbReference type="EMBL" id="JAGHKP010000003">
    <property type="protein sequence ID" value="MBO9153999.1"/>
    <property type="molecule type" value="Genomic_DNA"/>
</dbReference>
<evidence type="ECO:0000256" key="2">
    <source>
        <dbReference type="ARBA" id="ARBA00023125"/>
    </source>
</evidence>
<dbReference type="PANTHER" id="PTHR47893">
    <property type="entry name" value="REGULATORY PROTEIN PCHR"/>
    <property type="match status" value="1"/>
</dbReference>
<proteinExistence type="predicted"/>